<comment type="caution">
    <text evidence="1">The sequence shown here is derived from an EMBL/GenBank/DDBJ whole genome shotgun (WGS) entry which is preliminary data.</text>
</comment>
<dbReference type="RefSeq" id="WP_218098672.1">
    <property type="nucleotide sequence ID" value="NZ_CAJVCE010000005.1"/>
</dbReference>
<name>A0ABM8VG73_9BACL</name>
<proteinExistence type="predicted"/>
<accession>A0ABM8VG73</accession>
<keyword evidence="2" id="KW-1185">Reference proteome</keyword>
<dbReference type="EMBL" id="CAJVCE010000005">
    <property type="protein sequence ID" value="CAG7637368.1"/>
    <property type="molecule type" value="Genomic_DNA"/>
</dbReference>
<sequence>MSHCYYIGSPRELPLGERGSVKSAEDKSGSKPIKSIRFKSAVIPEGSIPLDQILDLSHVQADETAIYDSPERAAGIIIRALQPWNEMITRHFTNSYVCELYPNWGKFNLSPLLMTLYPEEYEVNLKCIKELFRLIQDYGKNHETFEIYTCSIGNERRQKNDAPHRVIDLAQYRIEDYFHLREEQYVQVRT</sequence>
<evidence type="ECO:0000313" key="1">
    <source>
        <dbReference type="EMBL" id="CAG7637368.1"/>
    </source>
</evidence>
<organism evidence="1 2">
    <name type="scientific">Paenibacillus allorhizosphaerae</name>
    <dbReference type="NCBI Taxonomy" id="2849866"/>
    <lineage>
        <taxon>Bacteria</taxon>
        <taxon>Bacillati</taxon>
        <taxon>Bacillota</taxon>
        <taxon>Bacilli</taxon>
        <taxon>Bacillales</taxon>
        <taxon>Paenibacillaceae</taxon>
        <taxon>Paenibacillus</taxon>
    </lineage>
</organism>
<protein>
    <submittedName>
        <fullName evidence="1">Uncharacterized protein</fullName>
    </submittedName>
</protein>
<reference evidence="1 2" key="1">
    <citation type="submission" date="2021-06" db="EMBL/GenBank/DDBJ databases">
        <authorList>
            <person name="Criscuolo A."/>
        </authorList>
    </citation>
    <scope>NUCLEOTIDE SEQUENCE [LARGE SCALE GENOMIC DNA]</scope>
    <source>
        <strain evidence="2">CIP 111802</strain>
    </source>
</reference>
<evidence type="ECO:0000313" key="2">
    <source>
        <dbReference type="Proteomes" id="UP000730618"/>
    </source>
</evidence>
<gene>
    <name evidence="1" type="ORF">PAECIP111802_02350</name>
</gene>
<dbReference type="Proteomes" id="UP000730618">
    <property type="component" value="Unassembled WGS sequence"/>
</dbReference>